<keyword evidence="8" id="KW-1185">Reference proteome</keyword>
<proteinExistence type="predicted"/>
<dbReference type="CDD" id="cd03398">
    <property type="entry name" value="PAP2_haloperoxidase"/>
    <property type="match status" value="1"/>
</dbReference>
<dbReference type="PANTHER" id="PTHR34599:SF1">
    <property type="entry name" value="PHOSPHATIDIC ACID PHOSPHATASE TYPE 2_HALOPEROXIDASE DOMAIN-CONTAINING PROTEIN"/>
    <property type="match status" value="1"/>
</dbReference>
<dbReference type="NCBIfam" id="NF033679">
    <property type="entry name" value="DNRLRE_dom"/>
    <property type="match status" value="1"/>
</dbReference>
<dbReference type="EMBL" id="BAAAUT010000060">
    <property type="protein sequence ID" value="GAA3158808.1"/>
    <property type="molecule type" value="Genomic_DNA"/>
</dbReference>
<dbReference type="InterPro" id="IPR000326">
    <property type="entry name" value="PAP2/HPO"/>
</dbReference>
<name>A0ABP6NUY1_9ACTN</name>
<evidence type="ECO:0000256" key="1">
    <source>
        <dbReference type="ARBA" id="ARBA00004613"/>
    </source>
</evidence>
<dbReference type="InterPro" id="IPR055372">
    <property type="entry name" value="CBM96"/>
</dbReference>
<evidence type="ECO:0000313" key="7">
    <source>
        <dbReference type="EMBL" id="GAA3158808.1"/>
    </source>
</evidence>
<accession>A0ABP6NUY1</accession>
<keyword evidence="2" id="KW-0964">Secreted</keyword>
<comment type="caution">
    <text evidence="7">The sequence shown here is derived from an EMBL/GenBank/DDBJ whole genome shotgun (WGS) entry which is preliminary data.</text>
</comment>
<keyword evidence="3" id="KW-0732">Signal</keyword>
<dbReference type="Gene3D" id="1.10.606.20">
    <property type="match status" value="1"/>
</dbReference>
<evidence type="ECO:0000256" key="3">
    <source>
        <dbReference type="ARBA" id="ARBA00022729"/>
    </source>
</evidence>
<evidence type="ECO:0000259" key="5">
    <source>
        <dbReference type="Pfam" id="PF01569"/>
    </source>
</evidence>
<evidence type="ECO:0000256" key="2">
    <source>
        <dbReference type="ARBA" id="ARBA00022525"/>
    </source>
</evidence>
<comment type="subcellular location">
    <subcellularLocation>
        <location evidence="1">Secreted</location>
    </subcellularLocation>
</comment>
<dbReference type="Pfam" id="PF24517">
    <property type="entry name" value="CBM96"/>
    <property type="match status" value="1"/>
</dbReference>
<dbReference type="InterPro" id="IPR036938">
    <property type="entry name" value="PAP2/HPO_sf"/>
</dbReference>
<feature type="region of interest" description="Disordered" evidence="4">
    <location>
        <begin position="728"/>
        <end position="752"/>
    </location>
</feature>
<feature type="domain" description="Carbohydrate-binding module family 96" evidence="6">
    <location>
        <begin position="243"/>
        <end position="348"/>
    </location>
</feature>
<evidence type="ECO:0000256" key="4">
    <source>
        <dbReference type="SAM" id="MobiDB-lite"/>
    </source>
</evidence>
<dbReference type="SUPFAM" id="SSF48317">
    <property type="entry name" value="Acid phosphatase/Vanadium-dependent haloperoxidase"/>
    <property type="match status" value="1"/>
</dbReference>
<dbReference type="InterPro" id="IPR052559">
    <property type="entry name" value="V-haloperoxidase"/>
</dbReference>
<organism evidence="7 8">
    <name type="scientific">Planomonospora alba</name>
    <dbReference type="NCBI Taxonomy" id="161354"/>
    <lineage>
        <taxon>Bacteria</taxon>
        <taxon>Bacillati</taxon>
        <taxon>Actinomycetota</taxon>
        <taxon>Actinomycetes</taxon>
        <taxon>Streptosporangiales</taxon>
        <taxon>Streptosporangiaceae</taxon>
        <taxon>Planomonospora</taxon>
    </lineage>
</organism>
<feature type="region of interest" description="Disordered" evidence="4">
    <location>
        <begin position="1"/>
        <end position="20"/>
    </location>
</feature>
<reference evidence="8" key="1">
    <citation type="journal article" date="2019" name="Int. J. Syst. Evol. Microbiol.">
        <title>The Global Catalogue of Microorganisms (GCM) 10K type strain sequencing project: providing services to taxonomists for standard genome sequencing and annotation.</title>
        <authorList>
            <consortium name="The Broad Institute Genomics Platform"/>
            <consortium name="The Broad Institute Genome Sequencing Center for Infectious Disease"/>
            <person name="Wu L."/>
            <person name="Ma J."/>
        </authorList>
    </citation>
    <scope>NUCLEOTIDE SEQUENCE [LARGE SCALE GENOMIC DNA]</scope>
    <source>
        <strain evidence="8">JCM 9373</strain>
    </source>
</reference>
<evidence type="ECO:0000259" key="6">
    <source>
        <dbReference type="Pfam" id="PF24517"/>
    </source>
</evidence>
<dbReference type="Pfam" id="PF01569">
    <property type="entry name" value="PAP2"/>
    <property type="match status" value="1"/>
</dbReference>
<dbReference type="PANTHER" id="PTHR34599">
    <property type="entry name" value="PEROXIDASE-RELATED"/>
    <property type="match status" value="1"/>
</dbReference>
<feature type="domain" description="Phosphatidic acid phosphatase type 2/haloperoxidase" evidence="5">
    <location>
        <begin position="721"/>
        <end position="837"/>
    </location>
</feature>
<sequence length="852" mass="91372">MAAARSQGSRVLVTDETTETSLTYANPDGTFTTEMTSGPVRVKQGRTWKPIDTTLVESDGVLRPRAATAQVEVSAGGDEAPLIRLVRNEDQAFALDWPAPLPKPRLEGNRAIFVDAAGPGADLVVTALPAGFRHDVVLRERPAGPVEFKLPVTAEGLTLKETEQGGLKLTDDKGATVAAAPEPFMYDTAQKSSPATAAPAAADQGVIDTSVTVEDGRPVLVLKPDPEFLTDPATTYPVTVDPTTTLTALADLTVVSPNAQSDGEQITVGNSDYSSTRREFMRALLAFDTDALVGKDVTDARLELRSGGFDWGCVTGQTVRVQRITSSWDHRYTFWNTQPATTTEGQQSAVEPGRCTSNSQVPTGTWTWSVTDIAKAWAGGAPGHGVMLRLVTEEPTPYTNQYHRSWQSSDSAGSGGTAPTLVVTYTAAPEPPDGNAGKAHSLYWTRVLTDAYKKVGGAPGPLSRAGAMMHGAVYDAVNSIWGQSRPYLVDVQAGRQRYGAVTTAIDYAAYTVLTEVWPDRGPEFAQALADAATLSDPPSEQDRALGESIGVQAARAMINARSSDGSSNAMVYTPGTRPGDWQPTDSNPAATPQWGRVKPFALASGSQFRPALPGGATGLSSLLVSQVYTDNFNEVKRIGRANASTSDRTAEQTTIAHFWANDLDTTYKPPGQLYEHTRTVVEQLEEQGTFETARLFALVGFAMADAGIAAWDAKYETDVDLWRPETAIRRADTDGNPSTSPDTTWKPESKRSTGVNFSPNFPAYVSGHATFAGAWAGVMRRYFGRDDALTWTASTNDPFAPGATRTFSSFSAAAQENALSRVYLGVHYRFDGTYGLDTGDKVADHVYTNYLR</sequence>
<protein>
    <submittedName>
        <fullName evidence="7">Uncharacterized protein</fullName>
    </submittedName>
</protein>
<gene>
    <name evidence="7" type="ORF">GCM10010466_56970</name>
</gene>
<dbReference type="Proteomes" id="UP001500320">
    <property type="component" value="Unassembled WGS sequence"/>
</dbReference>
<evidence type="ECO:0000313" key="8">
    <source>
        <dbReference type="Proteomes" id="UP001500320"/>
    </source>
</evidence>